<keyword evidence="2" id="KW-0472">Membrane</keyword>
<feature type="transmembrane region" description="Helical" evidence="2">
    <location>
        <begin position="31"/>
        <end position="50"/>
    </location>
</feature>
<dbReference type="Proteomes" id="UP000325811">
    <property type="component" value="Chromosome II"/>
</dbReference>
<keyword evidence="2" id="KW-0812">Transmembrane</keyword>
<name>A0A5Q4ZEX6_9BURK</name>
<organism evidence="3 4">
    <name type="scientific">Paraburkholderia dioscoreae</name>
    <dbReference type="NCBI Taxonomy" id="2604047"/>
    <lineage>
        <taxon>Bacteria</taxon>
        <taxon>Pseudomonadati</taxon>
        <taxon>Pseudomonadota</taxon>
        <taxon>Betaproteobacteria</taxon>
        <taxon>Burkholderiales</taxon>
        <taxon>Burkholderiaceae</taxon>
        <taxon>Paraburkholderia</taxon>
    </lineage>
</organism>
<sequence>MSGHGTSGTRDAQSPSYSNFDTKGDHTMPYLLGWLLGVPLIVLVILYLIFH</sequence>
<protein>
    <submittedName>
        <fullName evidence="3">Uncharacterized protein</fullName>
    </submittedName>
</protein>
<keyword evidence="2" id="KW-1133">Transmembrane helix</keyword>
<evidence type="ECO:0000256" key="1">
    <source>
        <dbReference type="SAM" id="MobiDB-lite"/>
    </source>
</evidence>
<dbReference type="AlphaFoldDB" id="A0A5Q4ZEX6"/>
<evidence type="ECO:0000313" key="4">
    <source>
        <dbReference type="Proteomes" id="UP000325811"/>
    </source>
</evidence>
<proteinExistence type="predicted"/>
<dbReference type="EMBL" id="LR699554">
    <property type="protein sequence ID" value="VVD34271.1"/>
    <property type="molecule type" value="Genomic_DNA"/>
</dbReference>
<evidence type="ECO:0000313" key="3">
    <source>
        <dbReference type="EMBL" id="VVD34271.1"/>
    </source>
</evidence>
<evidence type="ECO:0000256" key="2">
    <source>
        <dbReference type="SAM" id="Phobius"/>
    </source>
</evidence>
<feature type="compositionally biased region" description="Polar residues" evidence="1">
    <location>
        <begin position="7"/>
        <end position="21"/>
    </location>
</feature>
<gene>
    <name evidence="3" type="ORF">PDMSB3_2987</name>
</gene>
<accession>A0A5Q4ZEX6</accession>
<keyword evidence="4" id="KW-1185">Reference proteome</keyword>
<reference evidence="3 4" key="1">
    <citation type="submission" date="2019-08" db="EMBL/GenBank/DDBJ databases">
        <authorList>
            <person name="Herpell B J."/>
        </authorList>
    </citation>
    <scope>NUCLEOTIDE SEQUENCE [LARGE SCALE GENOMIC DNA]</scope>
    <source>
        <strain evidence="4">Msb3</strain>
    </source>
</reference>
<feature type="region of interest" description="Disordered" evidence="1">
    <location>
        <begin position="1"/>
        <end position="21"/>
    </location>
</feature>
<dbReference type="KEGG" id="pdio:PDMSB3_2987.1"/>